<dbReference type="GO" id="GO:0005068">
    <property type="term" value="F:transmembrane receptor protein tyrosine kinase adaptor activity"/>
    <property type="evidence" value="ECO:0007669"/>
    <property type="project" value="TreeGrafter"/>
</dbReference>
<name>A0A8J6GU85_MICOH</name>
<evidence type="ECO:0000256" key="1">
    <source>
        <dbReference type="ARBA" id="ARBA00022553"/>
    </source>
</evidence>
<evidence type="ECO:0000313" key="6">
    <source>
        <dbReference type="EMBL" id="KAH0516469.1"/>
    </source>
</evidence>
<dbReference type="Pfam" id="PF08916">
    <property type="entry name" value="Phe_ZIP"/>
    <property type="match status" value="1"/>
</dbReference>
<comment type="caution">
    <text evidence="6">The sequence shown here is derived from an EMBL/GenBank/DDBJ whole genome shotgun (WGS) entry which is preliminary data.</text>
</comment>
<feature type="domain" description="Phenylalanine zipper" evidence="5">
    <location>
        <begin position="70"/>
        <end position="118"/>
    </location>
</feature>
<dbReference type="AlphaFoldDB" id="A0A8J6GU85"/>
<dbReference type="GO" id="GO:0005886">
    <property type="term" value="C:plasma membrane"/>
    <property type="evidence" value="ECO:0007669"/>
    <property type="project" value="TreeGrafter"/>
</dbReference>
<keyword evidence="4" id="KW-0732">Signal</keyword>
<feature type="signal peptide" evidence="4">
    <location>
        <begin position="1"/>
        <end position="26"/>
    </location>
</feature>
<dbReference type="Proteomes" id="UP000710432">
    <property type="component" value="Unassembled WGS sequence"/>
</dbReference>
<dbReference type="PANTHER" id="PTHR10872">
    <property type="entry name" value="SH2B ADAPTER PROTEIN"/>
    <property type="match status" value="1"/>
</dbReference>
<evidence type="ECO:0000313" key="7">
    <source>
        <dbReference type="Proteomes" id="UP000710432"/>
    </source>
</evidence>
<dbReference type="InterPro" id="IPR030523">
    <property type="entry name" value="SH2B"/>
</dbReference>
<keyword evidence="1" id="KW-0597">Phosphoprotein</keyword>
<sequence>MVSCALLDCALPASFFLLSLAHWATSRPCLGAEELQLDGLLLGPIMNDAPSPGNGPFPSPPALPPPPPRSWQEFCESHARAAALDLAHYFRLYLASHPQHAKPEAEAAFSGRFTELFL</sequence>
<feature type="region of interest" description="Disordered" evidence="3">
    <location>
        <begin position="46"/>
        <end position="69"/>
    </location>
</feature>
<protein>
    <submittedName>
        <fullName evidence="6">SH2B adapter protein 1</fullName>
    </submittedName>
</protein>
<feature type="compositionally biased region" description="Pro residues" evidence="3">
    <location>
        <begin position="53"/>
        <end position="69"/>
    </location>
</feature>
<evidence type="ECO:0000259" key="5">
    <source>
        <dbReference type="Pfam" id="PF08916"/>
    </source>
</evidence>
<dbReference type="GO" id="GO:0035556">
    <property type="term" value="P:intracellular signal transduction"/>
    <property type="evidence" value="ECO:0007669"/>
    <property type="project" value="TreeGrafter"/>
</dbReference>
<evidence type="ECO:0000256" key="3">
    <source>
        <dbReference type="SAM" id="MobiDB-lite"/>
    </source>
</evidence>
<keyword evidence="2" id="KW-0727">SH2 domain</keyword>
<evidence type="ECO:0000256" key="2">
    <source>
        <dbReference type="ARBA" id="ARBA00022999"/>
    </source>
</evidence>
<evidence type="ECO:0000256" key="4">
    <source>
        <dbReference type="SAM" id="SignalP"/>
    </source>
</evidence>
<dbReference type="EMBL" id="JAATJU010020198">
    <property type="protein sequence ID" value="KAH0516469.1"/>
    <property type="molecule type" value="Genomic_DNA"/>
</dbReference>
<gene>
    <name evidence="6" type="ORF">LTLLF_125365</name>
</gene>
<feature type="chain" id="PRO_5035241219" evidence="4">
    <location>
        <begin position="27"/>
        <end position="118"/>
    </location>
</feature>
<dbReference type="InterPro" id="IPR036290">
    <property type="entry name" value="Phe_ZIP_sf"/>
</dbReference>
<dbReference type="PANTHER" id="PTHR10872:SF3">
    <property type="entry name" value="SH2B ADAPTER PROTEIN 1"/>
    <property type="match status" value="1"/>
</dbReference>
<proteinExistence type="predicted"/>
<dbReference type="InterPro" id="IPR015012">
    <property type="entry name" value="Phe_ZIP"/>
</dbReference>
<reference evidence="6" key="1">
    <citation type="submission" date="2020-03" db="EMBL/GenBank/DDBJ databases">
        <title>Studies in the Genomics of Life Span.</title>
        <authorList>
            <person name="Glass D."/>
        </authorList>
    </citation>
    <scope>NUCLEOTIDE SEQUENCE</scope>
    <source>
        <strain evidence="6">LTLLF</strain>
        <tissue evidence="6">Muscle</tissue>
    </source>
</reference>
<organism evidence="6 7">
    <name type="scientific">Microtus ochrogaster</name>
    <name type="common">Prairie vole</name>
    <dbReference type="NCBI Taxonomy" id="79684"/>
    <lineage>
        <taxon>Eukaryota</taxon>
        <taxon>Metazoa</taxon>
        <taxon>Chordata</taxon>
        <taxon>Craniata</taxon>
        <taxon>Vertebrata</taxon>
        <taxon>Euteleostomi</taxon>
        <taxon>Mammalia</taxon>
        <taxon>Eutheria</taxon>
        <taxon>Euarchontoglires</taxon>
        <taxon>Glires</taxon>
        <taxon>Rodentia</taxon>
        <taxon>Myomorpha</taxon>
        <taxon>Muroidea</taxon>
        <taxon>Cricetidae</taxon>
        <taxon>Arvicolinae</taxon>
        <taxon>Microtus</taxon>
    </lineage>
</organism>
<dbReference type="SUPFAM" id="SSF109805">
    <property type="entry name" value="Phenylalanine zipper"/>
    <property type="match status" value="1"/>
</dbReference>
<accession>A0A8J6GU85</accession>
<dbReference type="Gene3D" id="6.10.140.110">
    <property type="match status" value="1"/>
</dbReference>